<evidence type="ECO:0000313" key="2">
    <source>
        <dbReference type="Proteomes" id="UP000235371"/>
    </source>
</evidence>
<evidence type="ECO:0000313" key="1">
    <source>
        <dbReference type="EMBL" id="PMD59080.1"/>
    </source>
</evidence>
<proteinExistence type="predicted"/>
<gene>
    <name evidence="1" type="ORF">K444DRAFT_423162</name>
</gene>
<protein>
    <submittedName>
        <fullName evidence="1">Uncharacterized protein</fullName>
    </submittedName>
</protein>
<name>A0A2J6T7T1_9HELO</name>
<keyword evidence="2" id="KW-1185">Reference proteome</keyword>
<dbReference type="GeneID" id="36580799"/>
<reference evidence="1 2" key="1">
    <citation type="submission" date="2016-04" db="EMBL/GenBank/DDBJ databases">
        <title>A degradative enzymes factory behind the ericoid mycorrhizal symbiosis.</title>
        <authorList>
            <consortium name="DOE Joint Genome Institute"/>
            <person name="Martino E."/>
            <person name="Morin E."/>
            <person name="Grelet G."/>
            <person name="Kuo A."/>
            <person name="Kohler A."/>
            <person name="Daghino S."/>
            <person name="Barry K."/>
            <person name="Choi C."/>
            <person name="Cichocki N."/>
            <person name="Clum A."/>
            <person name="Copeland A."/>
            <person name="Hainaut M."/>
            <person name="Haridas S."/>
            <person name="Labutti K."/>
            <person name="Lindquist E."/>
            <person name="Lipzen A."/>
            <person name="Khouja H.-R."/>
            <person name="Murat C."/>
            <person name="Ohm R."/>
            <person name="Olson A."/>
            <person name="Spatafora J."/>
            <person name="Veneault-Fourrey C."/>
            <person name="Henrissat B."/>
            <person name="Grigoriev I."/>
            <person name="Martin F."/>
            <person name="Perotto S."/>
        </authorList>
    </citation>
    <scope>NUCLEOTIDE SEQUENCE [LARGE SCALE GENOMIC DNA]</scope>
    <source>
        <strain evidence="1 2">E</strain>
    </source>
</reference>
<dbReference type="AlphaFoldDB" id="A0A2J6T7T1"/>
<accession>A0A2J6T7T1</accession>
<dbReference type="EMBL" id="KZ613817">
    <property type="protein sequence ID" value="PMD59080.1"/>
    <property type="molecule type" value="Genomic_DNA"/>
</dbReference>
<dbReference type="InParanoid" id="A0A2J6T7T1"/>
<dbReference type="RefSeq" id="XP_024735984.1">
    <property type="nucleotide sequence ID" value="XM_024872719.1"/>
</dbReference>
<dbReference type="Proteomes" id="UP000235371">
    <property type="component" value="Unassembled WGS sequence"/>
</dbReference>
<sequence length="156" mass="17982">MIGGLSFSYSYFPHSICRIVCHNSPQSSARPGELALPWLQFERYHPPNGAASSDHTRGYLVILDHEGRARLMAWPTLRYQDFGMVLRWNTSIMAQASSESMPTNHKRHYDRRGDRMTIVSSLIIGILSQKKWCLTLGGHHWKAQHYEQHNLHLVEV</sequence>
<organism evidence="1 2">
    <name type="scientific">Hyaloscypha bicolor E</name>
    <dbReference type="NCBI Taxonomy" id="1095630"/>
    <lineage>
        <taxon>Eukaryota</taxon>
        <taxon>Fungi</taxon>
        <taxon>Dikarya</taxon>
        <taxon>Ascomycota</taxon>
        <taxon>Pezizomycotina</taxon>
        <taxon>Leotiomycetes</taxon>
        <taxon>Helotiales</taxon>
        <taxon>Hyaloscyphaceae</taxon>
        <taxon>Hyaloscypha</taxon>
        <taxon>Hyaloscypha bicolor</taxon>
    </lineage>
</organism>